<keyword evidence="4" id="KW-1185">Reference proteome</keyword>
<evidence type="ECO:0000259" key="1">
    <source>
        <dbReference type="Pfam" id="PF17921"/>
    </source>
</evidence>
<evidence type="ECO:0008006" key="5">
    <source>
        <dbReference type="Google" id="ProtNLM"/>
    </source>
</evidence>
<proteinExistence type="predicted"/>
<dbReference type="Pfam" id="PF24626">
    <property type="entry name" value="SH3_Tf2-1"/>
    <property type="match status" value="1"/>
</dbReference>
<dbReference type="InterPro" id="IPR041588">
    <property type="entry name" value="Integrase_H2C2"/>
</dbReference>
<dbReference type="Proteomes" id="UP001058974">
    <property type="component" value="Chromosome 4"/>
</dbReference>
<gene>
    <name evidence="3" type="ORF">KIW84_041118</name>
</gene>
<dbReference type="Pfam" id="PF17921">
    <property type="entry name" value="Integrase_H2C2"/>
    <property type="match status" value="1"/>
</dbReference>
<dbReference type="Gene3D" id="1.10.340.70">
    <property type="match status" value="1"/>
</dbReference>
<dbReference type="PANTHER" id="PTHR35046:SF26">
    <property type="entry name" value="RNA-DIRECTED DNA POLYMERASE"/>
    <property type="match status" value="1"/>
</dbReference>
<comment type="caution">
    <text evidence="3">The sequence shown here is derived from an EMBL/GenBank/DDBJ whole genome shotgun (WGS) entry which is preliminary data.</text>
</comment>
<evidence type="ECO:0000313" key="3">
    <source>
        <dbReference type="EMBL" id="KAI5415959.1"/>
    </source>
</evidence>
<protein>
    <recommendedName>
        <fullName evidence="5">Integrase zinc-binding domain-containing protein</fullName>
    </recommendedName>
</protein>
<name>A0A9D5AR63_PEA</name>
<evidence type="ECO:0000259" key="2">
    <source>
        <dbReference type="Pfam" id="PF24626"/>
    </source>
</evidence>
<reference evidence="3 4" key="1">
    <citation type="journal article" date="2022" name="Nat. Genet.">
        <title>Improved pea reference genome and pan-genome highlight genomic features and evolutionary characteristics.</title>
        <authorList>
            <person name="Yang T."/>
            <person name="Liu R."/>
            <person name="Luo Y."/>
            <person name="Hu S."/>
            <person name="Wang D."/>
            <person name="Wang C."/>
            <person name="Pandey M.K."/>
            <person name="Ge S."/>
            <person name="Xu Q."/>
            <person name="Li N."/>
            <person name="Li G."/>
            <person name="Huang Y."/>
            <person name="Saxena R.K."/>
            <person name="Ji Y."/>
            <person name="Li M."/>
            <person name="Yan X."/>
            <person name="He Y."/>
            <person name="Liu Y."/>
            <person name="Wang X."/>
            <person name="Xiang C."/>
            <person name="Varshney R.K."/>
            <person name="Ding H."/>
            <person name="Gao S."/>
            <person name="Zong X."/>
        </authorList>
    </citation>
    <scope>NUCLEOTIDE SEQUENCE [LARGE SCALE GENOMIC DNA]</scope>
    <source>
        <strain evidence="3 4">cv. Zhongwan 6</strain>
    </source>
</reference>
<accession>A0A9D5AR63</accession>
<dbReference type="InterPro" id="IPR056924">
    <property type="entry name" value="SH3_Tf2-1"/>
</dbReference>
<dbReference type="EMBL" id="JAMSHJ010000004">
    <property type="protein sequence ID" value="KAI5415959.1"/>
    <property type="molecule type" value="Genomic_DNA"/>
</dbReference>
<organism evidence="3 4">
    <name type="scientific">Pisum sativum</name>
    <name type="common">Garden pea</name>
    <name type="synonym">Lathyrus oleraceus</name>
    <dbReference type="NCBI Taxonomy" id="3888"/>
    <lineage>
        <taxon>Eukaryota</taxon>
        <taxon>Viridiplantae</taxon>
        <taxon>Streptophyta</taxon>
        <taxon>Embryophyta</taxon>
        <taxon>Tracheophyta</taxon>
        <taxon>Spermatophyta</taxon>
        <taxon>Magnoliopsida</taxon>
        <taxon>eudicotyledons</taxon>
        <taxon>Gunneridae</taxon>
        <taxon>Pentapetalae</taxon>
        <taxon>rosids</taxon>
        <taxon>fabids</taxon>
        <taxon>Fabales</taxon>
        <taxon>Fabaceae</taxon>
        <taxon>Papilionoideae</taxon>
        <taxon>50 kb inversion clade</taxon>
        <taxon>NPAAA clade</taxon>
        <taxon>Hologalegina</taxon>
        <taxon>IRL clade</taxon>
        <taxon>Fabeae</taxon>
        <taxon>Lathyrus</taxon>
    </lineage>
</organism>
<dbReference type="PANTHER" id="PTHR35046">
    <property type="entry name" value="ZINC KNUCKLE (CCHC-TYPE) FAMILY PROTEIN"/>
    <property type="match status" value="1"/>
</dbReference>
<feature type="domain" description="Tf2-1-like SH3-like" evidence="2">
    <location>
        <begin position="256"/>
        <end position="320"/>
    </location>
</feature>
<sequence length="357" mass="40575">MDLQTIWTMAEASSLALKEKLMEKSPQNFSSLRRRVTAVAEERDKEEEGEGYAVKYDEYGEVEFAEEEYDERDNTMMFSWSIHKIYVALFLGFDENPGGKNSSFLVMTQSEKELDEAIKETECFCPMVIVYPLLALIQDLDGGGLSDHLGRDNTISSIEETYYWPHLRRDTDDIVNMCYTCQVSKGQSQNNGLYMPLPSPDDIWKDLAMDFVMGFPLHSPTEKSPFSLVYTFVPKHLVKFSKAPKVSAAAGNMVDEMVVVKECVKVKLEAIGQKNKMVVDKRKYGPFSVTRKINDNAYAVALPDAMNISNTFNVTEIHEYQSDEALYKEESSRSSSSKMEETNVGRLVARIEEEVVH</sequence>
<dbReference type="AlphaFoldDB" id="A0A9D5AR63"/>
<evidence type="ECO:0000313" key="4">
    <source>
        <dbReference type="Proteomes" id="UP001058974"/>
    </source>
</evidence>
<dbReference type="Gramene" id="Psat04G0111800-T1">
    <property type="protein sequence ID" value="KAI5415959.1"/>
    <property type="gene ID" value="KIW84_041118"/>
</dbReference>
<feature type="domain" description="Integrase zinc-binding" evidence="1">
    <location>
        <begin position="145"/>
        <end position="185"/>
    </location>
</feature>